<reference evidence="1" key="1">
    <citation type="submission" date="2020-07" db="EMBL/GenBank/DDBJ databases">
        <title>Huge and variable diversity of episymbiotic CPR bacteria and DPANN archaea in groundwater ecosystems.</title>
        <authorList>
            <person name="He C.Y."/>
            <person name="Keren R."/>
            <person name="Whittaker M."/>
            <person name="Farag I.F."/>
            <person name="Doudna J."/>
            <person name="Cate J.H.D."/>
            <person name="Banfield J.F."/>
        </authorList>
    </citation>
    <scope>NUCLEOTIDE SEQUENCE</scope>
    <source>
        <strain evidence="1">NC_groundwater_717_Ag_S-0.2um_59_8</strain>
    </source>
</reference>
<dbReference type="Gene3D" id="3.40.630.30">
    <property type="match status" value="1"/>
</dbReference>
<dbReference type="InterPro" id="IPR016181">
    <property type="entry name" value="Acyl_CoA_acyltransferase"/>
</dbReference>
<evidence type="ECO:0000313" key="1">
    <source>
        <dbReference type="EMBL" id="MBI3014605.1"/>
    </source>
</evidence>
<protein>
    <recommendedName>
        <fullName evidence="3">BioF2-like acetyltransferase domain-containing protein</fullName>
    </recommendedName>
</protein>
<dbReference type="AlphaFoldDB" id="A0A932M0J1"/>
<comment type="caution">
    <text evidence="1">The sequence shown here is derived from an EMBL/GenBank/DDBJ whole genome shotgun (WGS) entry which is preliminary data.</text>
</comment>
<accession>A0A932M0J1</accession>
<evidence type="ECO:0000313" key="2">
    <source>
        <dbReference type="Proteomes" id="UP000741360"/>
    </source>
</evidence>
<gene>
    <name evidence="1" type="ORF">HYY65_06015</name>
</gene>
<dbReference type="EMBL" id="JACPSX010000106">
    <property type="protein sequence ID" value="MBI3014605.1"/>
    <property type="molecule type" value="Genomic_DNA"/>
</dbReference>
<sequence length="313" mass="36053">MISPDEERYILANAYVPEHTVSLMALISRGEPFLIDDYVFFAKDNWLILVGYPITGNFAGTDFERVVHGIMKTFQPEYLWFIVPEVPPGMVHLRQERESDSYYKLELQGFELKKPLQRIVDKAARDLAVVRGTGIGKAHQDVISEFLKREKPGPRIERLFLSMEEYTAKSATAAVLTVWNREGKVSAFYVVELGAQNFATYVVGCHSKRHYVPGASDLMFLEMVNLARERGKGYIHLGLGVNEGIRRFKEKFEMVNLARERGKGYIHLGLGVNEGIRRFKEKWGGYPFLRYEFCEYRRQGHPILWPFTSGVWS</sequence>
<evidence type="ECO:0008006" key="3">
    <source>
        <dbReference type="Google" id="ProtNLM"/>
    </source>
</evidence>
<proteinExistence type="predicted"/>
<name>A0A932M0J1_UNCTE</name>
<organism evidence="1 2">
    <name type="scientific">Tectimicrobiota bacterium</name>
    <dbReference type="NCBI Taxonomy" id="2528274"/>
    <lineage>
        <taxon>Bacteria</taxon>
        <taxon>Pseudomonadati</taxon>
        <taxon>Nitrospinota/Tectimicrobiota group</taxon>
        <taxon>Candidatus Tectimicrobiota</taxon>
    </lineage>
</organism>
<dbReference type="SUPFAM" id="SSF55729">
    <property type="entry name" value="Acyl-CoA N-acyltransferases (Nat)"/>
    <property type="match status" value="1"/>
</dbReference>
<dbReference type="Proteomes" id="UP000741360">
    <property type="component" value="Unassembled WGS sequence"/>
</dbReference>